<proteinExistence type="predicted"/>
<dbReference type="Pfam" id="PF00023">
    <property type="entry name" value="Ank"/>
    <property type="match status" value="2"/>
</dbReference>
<dbReference type="SUPFAM" id="SSF48403">
    <property type="entry name" value="Ankyrin repeat"/>
    <property type="match status" value="1"/>
</dbReference>
<keyword evidence="1" id="KW-0677">Repeat</keyword>
<organism evidence="4 5">
    <name type="scientific">Trichogramma brassicae</name>
    <dbReference type="NCBI Taxonomy" id="86971"/>
    <lineage>
        <taxon>Eukaryota</taxon>
        <taxon>Metazoa</taxon>
        <taxon>Ecdysozoa</taxon>
        <taxon>Arthropoda</taxon>
        <taxon>Hexapoda</taxon>
        <taxon>Insecta</taxon>
        <taxon>Pterygota</taxon>
        <taxon>Neoptera</taxon>
        <taxon>Endopterygota</taxon>
        <taxon>Hymenoptera</taxon>
        <taxon>Apocrita</taxon>
        <taxon>Proctotrupomorpha</taxon>
        <taxon>Chalcidoidea</taxon>
        <taxon>Trichogrammatidae</taxon>
        <taxon>Trichogramma</taxon>
    </lineage>
</organism>
<evidence type="ECO:0000313" key="4">
    <source>
        <dbReference type="EMBL" id="CAB0044744.1"/>
    </source>
</evidence>
<dbReference type="AlphaFoldDB" id="A0A6H5J3W0"/>
<feature type="repeat" description="ANK" evidence="3">
    <location>
        <begin position="226"/>
        <end position="258"/>
    </location>
</feature>
<feature type="repeat" description="ANK" evidence="3">
    <location>
        <begin position="306"/>
        <end position="338"/>
    </location>
</feature>
<gene>
    <name evidence="4" type="ORF">TBRA_LOCUS16332</name>
</gene>
<dbReference type="Proteomes" id="UP000479190">
    <property type="component" value="Unassembled WGS sequence"/>
</dbReference>
<reference evidence="4 5" key="1">
    <citation type="submission" date="2020-02" db="EMBL/GenBank/DDBJ databases">
        <authorList>
            <person name="Ferguson B K."/>
        </authorList>
    </citation>
    <scope>NUCLEOTIDE SEQUENCE [LARGE SCALE GENOMIC DNA]</scope>
</reference>
<keyword evidence="5" id="KW-1185">Reference proteome</keyword>
<evidence type="ECO:0000256" key="1">
    <source>
        <dbReference type="ARBA" id="ARBA00022737"/>
    </source>
</evidence>
<evidence type="ECO:0000256" key="3">
    <source>
        <dbReference type="PROSITE-ProRule" id="PRU00023"/>
    </source>
</evidence>
<evidence type="ECO:0000313" key="5">
    <source>
        <dbReference type="Proteomes" id="UP000479190"/>
    </source>
</evidence>
<dbReference type="PRINTS" id="PR01415">
    <property type="entry name" value="ANKYRIN"/>
</dbReference>
<dbReference type="Pfam" id="PF12796">
    <property type="entry name" value="Ank_2"/>
    <property type="match status" value="2"/>
</dbReference>
<protein>
    <submittedName>
        <fullName evidence="4">Uncharacterized protein</fullName>
    </submittedName>
</protein>
<name>A0A6H5J3W0_9HYME</name>
<dbReference type="OrthoDB" id="366390at2759"/>
<feature type="repeat" description="ANK" evidence="3">
    <location>
        <begin position="383"/>
        <end position="415"/>
    </location>
</feature>
<dbReference type="PANTHER" id="PTHR24198">
    <property type="entry name" value="ANKYRIN REPEAT AND PROTEIN KINASE DOMAIN-CONTAINING PROTEIN"/>
    <property type="match status" value="1"/>
</dbReference>
<dbReference type="SMART" id="SM00248">
    <property type="entry name" value="ANK"/>
    <property type="match status" value="8"/>
</dbReference>
<feature type="repeat" description="ANK" evidence="3">
    <location>
        <begin position="532"/>
        <end position="560"/>
    </location>
</feature>
<dbReference type="InterPro" id="IPR002110">
    <property type="entry name" value="Ankyrin_rpt"/>
</dbReference>
<feature type="repeat" description="ANK" evidence="3">
    <location>
        <begin position="456"/>
        <end position="488"/>
    </location>
</feature>
<dbReference type="PROSITE" id="PS50088">
    <property type="entry name" value="ANK_REPEAT"/>
    <property type="match status" value="5"/>
</dbReference>
<sequence>MGACAKRPPATSTYPRCTISAARELNAPVYPDTLAFAHMLAECGPSAASLIAAQCQYCHILIFIKLSPVSTKSGDVRLEEYNSECLLRQVQAQNRPTTPRGAAYLARGTRALGPAWRKKTRFVFVALTGYRDVPQLDEDGQPIEIRTTPLHRVALRETSKSSNVIPCKYGLIDVVRKFLELREDADIIVTETGDSPLKLALLGNHRDVVELLLRQTTVEINAWDRDGDTPLIIALRYHDWKLAERLLQQGANPNLANVRGVTPLHEILLKDKYNLDTECLVERFFMIVEDVQRSVQVNVNAQDKDRGDTPLHLALRRGNKKEAEFLLSRGANPNLVNATGKTAMFIVCNRWSNEDELLELAEMVFESSEEQFKPLQLNVQDERGETALFRPLRRGEKQLVKLLLERGIDPNLANVDCEHALHQSFMRNYDVDMVRLIFEHSQERYHPLRINAQMKGGLTPLHVAALWNKHEVVEFLLRRGADPNIANDHGETSVHHLCNYDHKPELFSRAQALFEICAENGQSVRIDAQDNDGSTPLQWAVARHSPMIVDLLLDRGADLSSFVFPTESYFNAGFRAVSRRRVEKKFILASGMLAVVERLTARGYELYRSDALTIMKIFPELNMFENSADLENNWYDDEEFATQAEQTMINLNLSLYDLIQLRPDEARRRLSSMEYYEFARTLNWLYLPERLRDVCARHLCEKLSRRFFLSWALDPFIELIHNRLPILCCDMILDVLMNRDLHNICLAAC</sequence>
<dbReference type="Gene3D" id="1.25.40.20">
    <property type="entry name" value="Ankyrin repeat-containing domain"/>
    <property type="match status" value="2"/>
</dbReference>
<dbReference type="PROSITE" id="PS50297">
    <property type="entry name" value="ANK_REP_REGION"/>
    <property type="match status" value="5"/>
</dbReference>
<keyword evidence="2 3" id="KW-0040">ANK repeat</keyword>
<dbReference type="EMBL" id="CADCXV010001483">
    <property type="protein sequence ID" value="CAB0044744.1"/>
    <property type="molecule type" value="Genomic_DNA"/>
</dbReference>
<accession>A0A6H5J3W0</accession>
<dbReference type="PANTHER" id="PTHR24198:SF165">
    <property type="entry name" value="ANKYRIN REPEAT-CONTAINING PROTEIN-RELATED"/>
    <property type="match status" value="1"/>
</dbReference>
<dbReference type="InterPro" id="IPR036770">
    <property type="entry name" value="Ankyrin_rpt-contain_sf"/>
</dbReference>
<evidence type="ECO:0000256" key="2">
    <source>
        <dbReference type="ARBA" id="ARBA00023043"/>
    </source>
</evidence>